<dbReference type="RefSeq" id="WP_098902998.1">
    <property type="nucleotide sequence ID" value="NZ_NVNL01000196.1"/>
</dbReference>
<gene>
    <name evidence="2" type="ORF">CON71_34655</name>
</gene>
<dbReference type="EMBL" id="NVNL01000196">
    <property type="protein sequence ID" value="PEA85638.1"/>
    <property type="molecule type" value="Genomic_DNA"/>
</dbReference>
<comment type="caution">
    <text evidence="2">The sequence shown here is derived from an EMBL/GenBank/DDBJ whole genome shotgun (WGS) entry which is preliminary data.</text>
</comment>
<proteinExistence type="predicted"/>
<protein>
    <submittedName>
        <fullName evidence="2">Uncharacterized protein</fullName>
    </submittedName>
</protein>
<name>A0A9X6Y6X4_BACTU</name>
<feature type="region of interest" description="Disordered" evidence="1">
    <location>
        <begin position="50"/>
        <end position="75"/>
    </location>
</feature>
<reference evidence="2 3" key="1">
    <citation type="submission" date="2017-09" db="EMBL/GenBank/DDBJ databases">
        <title>Large-scale bioinformatics analysis of Bacillus genomes uncovers conserved roles of natural products in bacterial physiology.</title>
        <authorList>
            <consortium name="Agbiome Team Llc"/>
            <person name="Bleich R.M."/>
            <person name="Grubbs K.J."/>
            <person name="Santa Maria K.C."/>
            <person name="Allen S.E."/>
            <person name="Farag S."/>
            <person name="Shank E.A."/>
            <person name="Bowers A."/>
        </authorList>
    </citation>
    <scope>NUCLEOTIDE SEQUENCE [LARGE SCALE GENOMIC DNA]</scope>
    <source>
        <strain evidence="2 3">AFS089089</strain>
    </source>
</reference>
<dbReference type="Proteomes" id="UP000220702">
    <property type="component" value="Unassembled WGS sequence"/>
</dbReference>
<accession>A0A9X6Y6X4</accession>
<sequence>MTNFWDNLIFGQNKMGENYKSLSDKYSNTDSYILSPNIQKTVNKIKDYNLFGEHNNKNRNNKQKTYNSKRKKRRN</sequence>
<organism evidence="2 3">
    <name type="scientific">Bacillus thuringiensis</name>
    <dbReference type="NCBI Taxonomy" id="1428"/>
    <lineage>
        <taxon>Bacteria</taxon>
        <taxon>Bacillati</taxon>
        <taxon>Bacillota</taxon>
        <taxon>Bacilli</taxon>
        <taxon>Bacillales</taxon>
        <taxon>Bacillaceae</taxon>
        <taxon>Bacillus</taxon>
        <taxon>Bacillus cereus group</taxon>
    </lineage>
</organism>
<feature type="compositionally biased region" description="Basic residues" evidence="1">
    <location>
        <begin position="57"/>
        <end position="75"/>
    </location>
</feature>
<evidence type="ECO:0000313" key="2">
    <source>
        <dbReference type="EMBL" id="PEA85638.1"/>
    </source>
</evidence>
<evidence type="ECO:0000256" key="1">
    <source>
        <dbReference type="SAM" id="MobiDB-lite"/>
    </source>
</evidence>
<dbReference type="AlphaFoldDB" id="A0A9X6Y6X4"/>
<evidence type="ECO:0000313" key="3">
    <source>
        <dbReference type="Proteomes" id="UP000220702"/>
    </source>
</evidence>